<evidence type="ECO:0000313" key="2">
    <source>
        <dbReference type="EMBL" id="RUQ63937.1"/>
    </source>
</evidence>
<feature type="region of interest" description="Disordered" evidence="1">
    <location>
        <begin position="115"/>
        <end position="138"/>
    </location>
</feature>
<evidence type="ECO:0000313" key="3">
    <source>
        <dbReference type="Proteomes" id="UP000280346"/>
    </source>
</evidence>
<keyword evidence="3" id="KW-1185">Reference proteome</keyword>
<proteinExistence type="predicted"/>
<organism evidence="2 3">
    <name type="scientific">Azospirillum doebereinerae</name>
    <dbReference type="NCBI Taxonomy" id="92933"/>
    <lineage>
        <taxon>Bacteria</taxon>
        <taxon>Pseudomonadati</taxon>
        <taxon>Pseudomonadota</taxon>
        <taxon>Alphaproteobacteria</taxon>
        <taxon>Rhodospirillales</taxon>
        <taxon>Azospirillaceae</taxon>
        <taxon>Azospirillum</taxon>
    </lineage>
</organism>
<feature type="compositionally biased region" description="Basic and acidic residues" evidence="1">
    <location>
        <begin position="128"/>
        <end position="138"/>
    </location>
</feature>
<dbReference type="AlphaFoldDB" id="A0A3S0WR66"/>
<comment type="caution">
    <text evidence="2">The sequence shown here is derived from an EMBL/GenBank/DDBJ whole genome shotgun (WGS) entry which is preliminary data.</text>
</comment>
<sequence>MKKALLPLREKGWDEGCSAEGGKVCAPSPQPLSRKGRGALSGRAAIRPEPTLAVHPRRCDTPINFPIQHGKTGAGQKLSHVHPTLPEANSSFRIISPLLSLKTPPLPPVPQASAECALGSGRPSRVMWDPHDPIRRAH</sequence>
<evidence type="ECO:0000256" key="1">
    <source>
        <dbReference type="SAM" id="MobiDB-lite"/>
    </source>
</evidence>
<dbReference type="Proteomes" id="UP000280346">
    <property type="component" value="Unassembled WGS sequence"/>
</dbReference>
<gene>
    <name evidence="2" type="ORF">EJ913_27425</name>
</gene>
<feature type="region of interest" description="Disordered" evidence="1">
    <location>
        <begin position="28"/>
        <end position="83"/>
    </location>
</feature>
<dbReference type="EMBL" id="RZIJ01000032">
    <property type="protein sequence ID" value="RUQ63937.1"/>
    <property type="molecule type" value="Genomic_DNA"/>
</dbReference>
<protein>
    <submittedName>
        <fullName evidence="2">Uncharacterized protein</fullName>
    </submittedName>
</protein>
<name>A0A3S0WR66_9PROT</name>
<reference evidence="2 3" key="1">
    <citation type="submission" date="2018-12" db="EMBL/GenBank/DDBJ databases">
        <authorList>
            <person name="Yang Y."/>
        </authorList>
    </citation>
    <scope>NUCLEOTIDE SEQUENCE [LARGE SCALE GENOMIC DNA]</scope>
    <source>
        <strain evidence="2 3">GSF71</strain>
    </source>
</reference>
<accession>A0A3S0WR66</accession>